<evidence type="ECO:0000256" key="10">
    <source>
        <dbReference type="PROSITE-ProRule" id="PRU00302"/>
    </source>
</evidence>
<comment type="caution">
    <text evidence="10">Lacks conserved residue(s) required for the propagation of feature annotation.</text>
</comment>
<feature type="domain" description="C2H2-type" evidence="13">
    <location>
        <begin position="1139"/>
        <end position="1163"/>
    </location>
</feature>
<feature type="domain" description="C2H2-type" evidence="13">
    <location>
        <begin position="614"/>
        <end position="641"/>
    </location>
</feature>
<evidence type="ECO:0000256" key="3">
    <source>
        <dbReference type="ARBA" id="ARBA00022737"/>
    </source>
</evidence>
<evidence type="ECO:0000256" key="7">
    <source>
        <dbReference type="ARBA" id="ARBA00023163"/>
    </source>
</evidence>
<keyword evidence="8" id="KW-0539">Nucleus</keyword>
<gene>
    <name evidence="15" type="ORF">KUTeg_024083</name>
</gene>
<name>A0ABQ9E1W9_TEGGR</name>
<feature type="domain" description="C2H2-type" evidence="13">
    <location>
        <begin position="642"/>
        <end position="670"/>
    </location>
</feature>
<comment type="subcellular location">
    <subcellularLocation>
        <location evidence="1">Nucleus</location>
    </subcellularLocation>
</comment>
<dbReference type="Gene3D" id="2.10.70.10">
    <property type="entry name" value="Complement Module, domain 1"/>
    <property type="match status" value="1"/>
</dbReference>
<accession>A0ABQ9E1W9</accession>
<keyword evidence="7" id="KW-0804">Transcription</keyword>
<keyword evidence="6" id="KW-1015">Disulfide bond</keyword>
<evidence type="ECO:0000313" key="15">
    <source>
        <dbReference type="EMBL" id="KAJ8297552.1"/>
    </source>
</evidence>
<keyword evidence="10" id="KW-0768">Sushi</keyword>
<feature type="domain" description="C2H2-type" evidence="13">
    <location>
        <begin position="586"/>
        <end position="613"/>
    </location>
</feature>
<evidence type="ECO:0000256" key="4">
    <source>
        <dbReference type="ARBA" id="ARBA00022833"/>
    </source>
</evidence>
<feature type="domain" description="C2H2-type" evidence="13">
    <location>
        <begin position="758"/>
        <end position="785"/>
    </location>
</feature>
<dbReference type="SUPFAM" id="SSF57535">
    <property type="entry name" value="Complement control module/SCR domain"/>
    <property type="match status" value="1"/>
</dbReference>
<evidence type="ECO:0000256" key="12">
    <source>
        <dbReference type="SAM" id="SignalP"/>
    </source>
</evidence>
<dbReference type="Pfam" id="PF14670">
    <property type="entry name" value="FXa_inhibition"/>
    <property type="match status" value="1"/>
</dbReference>
<dbReference type="PROSITE" id="PS50923">
    <property type="entry name" value="SUSHI"/>
    <property type="match status" value="1"/>
</dbReference>
<feature type="compositionally biased region" description="Polar residues" evidence="11">
    <location>
        <begin position="902"/>
        <end position="939"/>
    </location>
</feature>
<proteinExistence type="predicted"/>
<feature type="compositionally biased region" description="Polar residues" evidence="11">
    <location>
        <begin position="950"/>
        <end position="964"/>
    </location>
</feature>
<feature type="chain" id="PRO_5046300879" evidence="12">
    <location>
        <begin position="26"/>
        <end position="1163"/>
    </location>
</feature>
<dbReference type="Proteomes" id="UP001217089">
    <property type="component" value="Unassembled WGS sequence"/>
</dbReference>
<feature type="domain" description="C2H2-type" evidence="13">
    <location>
        <begin position="1082"/>
        <end position="1109"/>
    </location>
</feature>
<comment type="caution">
    <text evidence="15">The sequence shown here is derived from an EMBL/GenBank/DDBJ whole genome shotgun (WGS) entry which is preliminary data.</text>
</comment>
<keyword evidence="4" id="KW-0862">Zinc</keyword>
<evidence type="ECO:0000256" key="1">
    <source>
        <dbReference type="ARBA" id="ARBA00004123"/>
    </source>
</evidence>
<sequence>MNIVYNVMFVIFVLLYIIEDNFVTSEASKEKECRPPNSFKHGTVATWGNNLLIEYFCDDGFFSVGETFGACITDEGEWTISPPHCVATGCTPPRRLRGGKIRISHRGAVAVFGCGRGPMIYAGVKIMNSGRVNTTEYKSYDFDEQIKKSDKTCFRYQHIPPPSIDNATYTQRHLYNSRRREWIYITNYTCDEGFQFKNNGSRYLFCNNFKWVAPVIPECVTKEEEERTPCDTNNGRCSQICIPGANNTHACDCLKGYLLASNGRKCIGINLFTMLAFRQSDQITCECSVPTAEIIRGYEVPSGVRNLAILVGKMVTTMSDKEKDLVARLLKQSILTLCKETVSFNHRLEIDGIVCLTVENESHQIVIKVHEFLEQSKTDDWLGVNSSYHSDFDYQLIDQKRKWPGLVKSDLQTENSNAFNIEYKNENTLKVDDLEAEPISLTSSDDTEAEDLDLYCQETNGLESFNNQDNKEVSTEQVSSVCDDTSIPSAPIQKPIVNRLIAKKLIDKSKFRTAKKYPSRTMPMEFQNNVPGKDSEIEVYNNSSPDQYENLNVKKSPVNITCKKCEMGFTDGNSFENHNLTSHNLFTCLVCYNTFTCRNNMKRHMRLHTGQKPYKCTICSESFTRKDDVKRHLMRHTYNKPYRCNICNKGYMDRKTIKNHMKKEHQRKMVHVCPTCGESFDDNLKFQEHKKNHPELRMYRCTKCNFTGSNPLMFHKHMLIHGPQKSYCCQDCNFVFNDPFRYSFHLKKHRLESEFTSYHCCFCNQTLTTYDQFVKHEHTHVQGKRYTCSLCIKHFRYPSNLRDHMLTHEIEKTQCHQGFGSETELTDHISLSHENSNTENRKFSEKGHVQNQALPMELDLKSHLKGDKTTDLSSDLKSEMINENDEHLRYVLTLPIADDTEQLTNESKTNGNAQQISRNSGTGNSKTPNSFHAQQNLLNGGSVPVVKQEPGNNDSQSEFSTPFNAHSGPVFPSSSTSTSFTKPTTTDFTSNGPVFPINGDLSRKLGSPGKLVSPSIESNISTTRYSPAEKIKMKIRTPGFERVVTPDVLFRTKDKFACDVCFKEFFDFESFDQHGISLHRRYICEYCGRLFTSKPNRERHVRYHTGEKPYSCELCDQAFYRGDDLKYHRTTRHSDVKPFACNKCGMAFAWPKELEKHIRNLRH</sequence>
<keyword evidence="3" id="KW-0677">Repeat</keyword>
<evidence type="ECO:0000256" key="8">
    <source>
        <dbReference type="ARBA" id="ARBA00023242"/>
    </source>
</evidence>
<feature type="domain" description="C2H2-type" evidence="13">
    <location>
        <begin position="1110"/>
        <end position="1138"/>
    </location>
</feature>
<keyword evidence="12" id="KW-0732">Signal</keyword>
<dbReference type="SMART" id="SM00032">
    <property type="entry name" value="CCP"/>
    <property type="match status" value="2"/>
</dbReference>
<evidence type="ECO:0000256" key="6">
    <source>
        <dbReference type="ARBA" id="ARBA00023157"/>
    </source>
</evidence>
<dbReference type="InterPro" id="IPR000436">
    <property type="entry name" value="Sushi_SCR_CCP_dom"/>
</dbReference>
<dbReference type="PROSITE" id="PS00028">
    <property type="entry name" value="ZINC_FINGER_C2H2_1"/>
    <property type="match status" value="10"/>
</dbReference>
<dbReference type="PROSITE" id="PS50157">
    <property type="entry name" value="ZINC_FINGER_C2H2_2"/>
    <property type="match status" value="9"/>
</dbReference>
<evidence type="ECO:0000256" key="9">
    <source>
        <dbReference type="PROSITE-ProRule" id="PRU00042"/>
    </source>
</evidence>
<dbReference type="Gene3D" id="2.10.25.10">
    <property type="entry name" value="Laminin"/>
    <property type="match status" value="1"/>
</dbReference>
<dbReference type="Gene3D" id="3.30.160.60">
    <property type="entry name" value="Classic Zinc Finger"/>
    <property type="match status" value="7"/>
</dbReference>
<feature type="region of interest" description="Disordered" evidence="11">
    <location>
        <begin position="902"/>
        <end position="993"/>
    </location>
</feature>
<dbReference type="PANTHER" id="PTHR24399">
    <property type="entry name" value="ZINC FINGER AND BTB DOMAIN-CONTAINING"/>
    <property type="match status" value="1"/>
</dbReference>
<keyword evidence="2" id="KW-0479">Metal-binding</keyword>
<dbReference type="SUPFAM" id="SSF57196">
    <property type="entry name" value="EGF/Laminin"/>
    <property type="match status" value="1"/>
</dbReference>
<keyword evidence="5" id="KW-0805">Transcription regulation</keyword>
<evidence type="ECO:0000256" key="2">
    <source>
        <dbReference type="ARBA" id="ARBA00022723"/>
    </source>
</evidence>
<feature type="compositionally biased region" description="Low complexity" evidence="11">
    <location>
        <begin position="967"/>
        <end position="990"/>
    </location>
</feature>
<evidence type="ECO:0000256" key="5">
    <source>
        <dbReference type="ARBA" id="ARBA00023015"/>
    </source>
</evidence>
<reference evidence="15 16" key="1">
    <citation type="submission" date="2022-12" db="EMBL/GenBank/DDBJ databases">
        <title>Chromosome-level genome of Tegillarca granosa.</title>
        <authorList>
            <person name="Kim J."/>
        </authorList>
    </citation>
    <scope>NUCLEOTIDE SEQUENCE [LARGE SCALE GENOMIC DNA]</scope>
    <source>
        <strain evidence="15">Teg-2019</strain>
        <tissue evidence="15">Adductor muscle</tissue>
    </source>
</reference>
<keyword evidence="9" id="KW-0863">Zinc-finger</keyword>
<dbReference type="Pfam" id="PF00096">
    <property type="entry name" value="zf-C2H2"/>
    <property type="match status" value="3"/>
</dbReference>
<evidence type="ECO:0000259" key="13">
    <source>
        <dbReference type="PROSITE" id="PS50157"/>
    </source>
</evidence>
<dbReference type="SMART" id="SM00355">
    <property type="entry name" value="ZnF_C2H2"/>
    <property type="match status" value="14"/>
</dbReference>
<dbReference type="PANTHER" id="PTHR24399:SF54">
    <property type="entry name" value="GASTRULA ZINC FINGER PROTEIN XLCGF26.1-LIKE-RELATED"/>
    <property type="match status" value="1"/>
</dbReference>
<dbReference type="CDD" id="cd00033">
    <property type="entry name" value="CCP"/>
    <property type="match status" value="1"/>
</dbReference>
<keyword evidence="16" id="KW-1185">Reference proteome</keyword>
<dbReference type="SUPFAM" id="SSF57667">
    <property type="entry name" value="beta-beta-alpha zinc fingers"/>
    <property type="match status" value="5"/>
</dbReference>
<evidence type="ECO:0000313" key="16">
    <source>
        <dbReference type="Proteomes" id="UP001217089"/>
    </source>
</evidence>
<dbReference type="InterPro" id="IPR013087">
    <property type="entry name" value="Znf_C2H2_type"/>
</dbReference>
<dbReference type="InterPro" id="IPR035976">
    <property type="entry name" value="Sushi/SCR/CCP_sf"/>
</dbReference>
<evidence type="ECO:0000259" key="14">
    <source>
        <dbReference type="PROSITE" id="PS50923"/>
    </source>
</evidence>
<feature type="signal peptide" evidence="12">
    <location>
        <begin position="1"/>
        <end position="25"/>
    </location>
</feature>
<feature type="domain" description="Sushi" evidence="14">
    <location>
        <begin position="31"/>
        <end position="87"/>
    </location>
</feature>
<feature type="domain" description="C2H2-type" evidence="13">
    <location>
        <begin position="671"/>
        <end position="698"/>
    </location>
</feature>
<evidence type="ECO:0000256" key="11">
    <source>
        <dbReference type="SAM" id="MobiDB-lite"/>
    </source>
</evidence>
<dbReference type="EMBL" id="JARBDR010000923">
    <property type="protein sequence ID" value="KAJ8297552.1"/>
    <property type="molecule type" value="Genomic_DNA"/>
</dbReference>
<dbReference type="InterPro" id="IPR036236">
    <property type="entry name" value="Znf_C2H2_sf"/>
</dbReference>
<feature type="domain" description="C2H2-type" evidence="13">
    <location>
        <begin position="786"/>
        <end position="813"/>
    </location>
</feature>
<organism evidence="15 16">
    <name type="scientific">Tegillarca granosa</name>
    <name type="common">Malaysian cockle</name>
    <name type="synonym">Anadara granosa</name>
    <dbReference type="NCBI Taxonomy" id="220873"/>
    <lineage>
        <taxon>Eukaryota</taxon>
        <taxon>Metazoa</taxon>
        <taxon>Spiralia</taxon>
        <taxon>Lophotrochozoa</taxon>
        <taxon>Mollusca</taxon>
        <taxon>Bivalvia</taxon>
        <taxon>Autobranchia</taxon>
        <taxon>Pteriomorphia</taxon>
        <taxon>Arcoida</taxon>
        <taxon>Arcoidea</taxon>
        <taxon>Arcidae</taxon>
        <taxon>Tegillarca</taxon>
    </lineage>
</organism>
<protein>
    <submittedName>
        <fullName evidence="15">Uncharacterized protein</fullName>
    </submittedName>
</protein>